<evidence type="ECO:0008006" key="3">
    <source>
        <dbReference type="Google" id="ProtNLM"/>
    </source>
</evidence>
<dbReference type="PANTHER" id="PTHR37460:SF1">
    <property type="entry name" value="ENDONUCLEASE III"/>
    <property type="match status" value="1"/>
</dbReference>
<proteinExistence type="predicted"/>
<organism evidence="1 2">
    <name type="scientific">Pyrodictium occultum</name>
    <dbReference type="NCBI Taxonomy" id="2309"/>
    <lineage>
        <taxon>Archaea</taxon>
        <taxon>Thermoproteota</taxon>
        <taxon>Thermoprotei</taxon>
        <taxon>Desulfurococcales</taxon>
        <taxon>Pyrodictiaceae</taxon>
        <taxon>Pyrodictium</taxon>
    </lineage>
</organism>
<accession>A0A0V8RX32</accession>
<dbReference type="Proteomes" id="UP000053352">
    <property type="component" value="Unassembled WGS sequence"/>
</dbReference>
<dbReference type="InterPro" id="IPR002837">
    <property type="entry name" value="DUF123"/>
</dbReference>
<name>A0A0V8RX32_PYROC</name>
<evidence type="ECO:0000313" key="2">
    <source>
        <dbReference type="Proteomes" id="UP000053352"/>
    </source>
</evidence>
<dbReference type="AlphaFoldDB" id="A0A0V8RX32"/>
<comment type="caution">
    <text evidence="1">The sequence shown here is derived from an EMBL/GenBank/DDBJ whole genome shotgun (WGS) entry which is preliminary data.</text>
</comment>
<dbReference type="EMBL" id="LNTB01000001">
    <property type="protein sequence ID" value="KSW12606.1"/>
    <property type="molecule type" value="Genomic_DNA"/>
</dbReference>
<gene>
    <name evidence="1" type="ORF">CF15_07805</name>
</gene>
<protein>
    <recommendedName>
        <fullName evidence="3">GIY-YIG domain-containing protein</fullName>
    </recommendedName>
</protein>
<sequence>MLRSSGYGPRRAAGGCKMPCAQLPGWKGVYIVVFALREGYRGRVGSRAAVSLEPGVYAYLGSAWGPGGVRARLCRHLYGRRARLHWHMDYLAAAPGYRPLGAVAVRAPRGSEPLLAAAAYASRCFEPLEPGLGGTDDPYGLSHVLRCAARDCLSAALGLASSLPGLLAVHMAAPGLAGPRHYKHINSI</sequence>
<evidence type="ECO:0000313" key="1">
    <source>
        <dbReference type="EMBL" id="KSW12606.1"/>
    </source>
</evidence>
<dbReference type="PANTHER" id="PTHR37460">
    <property type="entry name" value="ENDONUCLEASE III"/>
    <property type="match status" value="1"/>
</dbReference>
<keyword evidence="2" id="KW-1185">Reference proteome</keyword>
<dbReference type="STRING" id="2309.CF15_07805"/>
<dbReference type="Pfam" id="PF01986">
    <property type="entry name" value="DUF123"/>
    <property type="match status" value="1"/>
</dbReference>
<reference evidence="1 2" key="1">
    <citation type="submission" date="2015-11" db="EMBL/GenBank/DDBJ databases">
        <title>Genome sequence of Pyrodictium occultum PL-19, a marine hyperthermophilic archaeon isolated from Volcano, Italy.</title>
        <authorList>
            <person name="Utturkar S."/>
            <person name="Huber H."/>
            <person name="Leptihn S."/>
            <person name="Brown S."/>
            <person name="Stetter K.O."/>
            <person name="Podar M."/>
        </authorList>
    </citation>
    <scope>NUCLEOTIDE SEQUENCE [LARGE SCALE GENOMIC DNA]</scope>
    <source>
        <strain evidence="1 2">PL-19</strain>
    </source>
</reference>